<dbReference type="SUPFAM" id="SSF81321">
    <property type="entry name" value="Family A G protein-coupled receptor-like"/>
    <property type="match status" value="1"/>
</dbReference>
<keyword evidence="12" id="KW-1185">Reference proteome</keyword>
<dbReference type="SMART" id="SM01381">
    <property type="entry name" value="7TM_GPCR_Srsx"/>
    <property type="match status" value="1"/>
</dbReference>
<comment type="caution">
    <text evidence="11">The sequence shown here is derived from an EMBL/GenBank/DDBJ whole genome shotgun (WGS) entry which is preliminary data.</text>
</comment>
<feature type="domain" description="G-protein coupled receptors family 1 profile" evidence="10">
    <location>
        <begin position="56"/>
        <end position="330"/>
    </location>
</feature>
<dbReference type="Proteomes" id="UP001159427">
    <property type="component" value="Unassembled WGS sequence"/>
</dbReference>
<name>A0ABN8MDF1_9CNID</name>
<keyword evidence="7" id="KW-0675">Receptor</keyword>
<keyword evidence="6 9" id="KW-0472">Membrane</keyword>
<dbReference type="PANTHER" id="PTHR24249">
    <property type="entry name" value="HISTAMINE RECEPTOR-RELATED G-PROTEIN COUPLED RECEPTOR"/>
    <property type="match status" value="1"/>
</dbReference>
<dbReference type="PANTHER" id="PTHR24249:SF411">
    <property type="entry name" value="G-PROTEIN COUPLED RECEPTORS FAMILY 1 PROFILE DOMAIN-CONTAINING PROTEIN"/>
    <property type="match status" value="1"/>
</dbReference>
<dbReference type="InterPro" id="IPR050569">
    <property type="entry name" value="TAAR"/>
</dbReference>
<feature type="transmembrane region" description="Helical" evidence="9">
    <location>
        <begin position="40"/>
        <end position="64"/>
    </location>
</feature>
<comment type="subcellular location">
    <subcellularLocation>
        <location evidence="1">Cell membrane</location>
        <topology evidence="1">Multi-pass membrane protein</topology>
    </subcellularLocation>
</comment>
<evidence type="ECO:0000256" key="6">
    <source>
        <dbReference type="ARBA" id="ARBA00023136"/>
    </source>
</evidence>
<dbReference type="Gene3D" id="1.20.1070.10">
    <property type="entry name" value="Rhodopsin 7-helix transmembrane proteins"/>
    <property type="match status" value="1"/>
</dbReference>
<proteinExistence type="predicted"/>
<gene>
    <name evidence="11" type="ORF">PEVE_00031689</name>
</gene>
<evidence type="ECO:0000256" key="1">
    <source>
        <dbReference type="ARBA" id="ARBA00004651"/>
    </source>
</evidence>
<evidence type="ECO:0000256" key="3">
    <source>
        <dbReference type="ARBA" id="ARBA00022692"/>
    </source>
</evidence>
<evidence type="ECO:0000256" key="7">
    <source>
        <dbReference type="ARBA" id="ARBA00023170"/>
    </source>
</evidence>
<reference evidence="11 12" key="1">
    <citation type="submission" date="2022-05" db="EMBL/GenBank/DDBJ databases">
        <authorList>
            <consortium name="Genoscope - CEA"/>
            <person name="William W."/>
        </authorList>
    </citation>
    <scope>NUCLEOTIDE SEQUENCE [LARGE SCALE GENOMIC DNA]</scope>
</reference>
<feature type="transmembrane region" description="Helical" evidence="9">
    <location>
        <begin position="159"/>
        <end position="178"/>
    </location>
</feature>
<dbReference type="InterPro" id="IPR000276">
    <property type="entry name" value="GPCR_Rhodpsn"/>
</dbReference>
<keyword evidence="4 9" id="KW-1133">Transmembrane helix</keyword>
<evidence type="ECO:0000313" key="11">
    <source>
        <dbReference type="EMBL" id="CAH3027492.1"/>
    </source>
</evidence>
<feature type="transmembrane region" description="Helical" evidence="9">
    <location>
        <begin position="278"/>
        <end position="299"/>
    </location>
</feature>
<protein>
    <recommendedName>
        <fullName evidence="10">G-protein coupled receptors family 1 profile domain-containing protein</fullName>
    </recommendedName>
</protein>
<dbReference type="CDD" id="cd00637">
    <property type="entry name" value="7tm_classA_rhodopsin-like"/>
    <property type="match status" value="1"/>
</dbReference>
<evidence type="ECO:0000256" key="8">
    <source>
        <dbReference type="ARBA" id="ARBA00023224"/>
    </source>
</evidence>
<evidence type="ECO:0000259" key="10">
    <source>
        <dbReference type="PROSITE" id="PS50262"/>
    </source>
</evidence>
<feature type="transmembrane region" description="Helical" evidence="9">
    <location>
        <begin position="198"/>
        <end position="220"/>
    </location>
</feature>
<dbReference type="EMBL" id="CALNXI010000456">
    <property type="protein sequence ID" value="CAH3027492.1"/>
    <property type="molecule type" value="Genomic_DNA"/>
</dbReference>
<accession>A0ABN8MDF1</accession>
<evidence type="ECO:0000313" key="12">
    <source>
        <dbReference type="Proteomes" id="UP001159427"/>
    </source>
</evidence>
<dbReference type="InterPro" id="IPR017452">
    <property type="entry name" value="GPCR_Rhodpsn_7TM"/>
</dbReference>
<sequence length="434" mass="48399">MASTGSTIPDISNNTSSRKLGLTTPKNLDDDVENSSLNPFVIGLILESGILAVVFGNLLVLLSLRVQKYWAITDILLLSLSTADFVGGSFPLQIVIFMNYFLQQNWTEFLCGFFIVMVHTLRFASAGTVILITIERTLMILWPLKYHTNITISRIKKAVLFNWLMAVFFASLPFMGVGKSGFEDGKCFYHLSDLGRTYAILIVSTSFVLLAIVLICWIAIKLSSTRFIRRQTTMDTKNKRAGNDVSRGSIPEEYCERSRERRKRNPSGVREIRRLSRMMAVVVFLYFISWLPILISNIVNLVTEKRSSKLVVLLTGMVSLIYALANPIIYGTMSMRYRWAYKRVFGAACSICGCTQRPRSLSASSNLSMSRSRALTVSQLFSDLASKETAAKEGNHGRQNTAYEQAEDAVYGKSNDVTVSSDDLSGGTRGMVSC</sequence>
<keyword evidence="5" id="KW-0297">G-protein coupled receptor</keyword>
<keyword evidence="8" id="KW-0807">Transducer</keyword>
<feature type="transmembrane region" description="Helical" evidence="9">
    <location>
        <begin position="76"/>
        <end position="101"/>
    </location>
</feature>
<keyword evidence="2" id="KW-1003">Cell membrane</keyword>
<feature type="transmembrane region" description="Helical" evidence="9">
    <location>
        <begin position="311"/>
        <end position="333"/>
    </location>
</feature>
<organism evidence="11 12">
    <name type="scientific">Porites evermanni</name>
    <dbReference type="NCBI Taxonomy" id="104178"/>
    <lineage>
        <taxon>Eukaryota</taxon>
        <taxon>Metazoa</taxon>
        <taxon>Cnidaria</taxon>
        <taxon>Anthozoa</taxon>
        <taxon>Hexacorallia</taxon>
        <taxon>Scleractinia</taxon>
        <taxon>Fungiina</taxon>
        <taxon>Poritidae</taxon>
        <taxon>Porites</taxon>
    </lineage>
</organism>
<dbReference type="PRINTS" id="PR00237">
    <property type="entry name" value="GPCRRHODOPSN"/>
</dbReference>
<dbReference type="PROSITE" id="PS50262">
    <property type="entry name" value="G_PROTEIN_RECEP_F1_2"/>
    <property type="match status" value="1"/>
</dbReference>
<dbReference type="Pfam" id="PF00001">
    <property type="entry name" value="7tm_1"/>
    <property type="match status" value="1"/>
</dbReference>
<feature type="transmembrane region" description="Helical" evidence="9">
    <location>
        <begin position="113"/>
        <end position="138"/>
    </location>
</feature>
<evidence type="ECO:0000256" key="5">
    <source>
        <dbReference type="ARBA" id="ARBA00023040"/>
    </source>
</evidence>
<evidence type="ECO:0000256" key="2">
    <source>
        <dbReference type="ARBA" id="ARBA00022475"/>
    </source>
</evidence>
<evidence type="ECO:0000256" key="4">
    <source>
        <dbReference type="ARBA" id="ARBA00022989"/>
    </source>
</evidence>
<keyword evidence="3 9" id="KW-0812">Transmembrane</keyword>
<evidence type="ECO:0000256" key="9">
    <source>
        <dbReference type="SAM" id="Phobius"/>
    </source>
</evidence>